<accession>A0ACD3SL68</accession>
<dbReference type="EMBL" id="AKCV02000025">
    <property type="protein sequence ID" value="TMS56956.1"/>
    <property type="molecule type" value="Genomic_DNA"/>
</dbReference>
<evidence type="ECO:0000313" key="1">
    <source>
        <dbReference type="EMBL" id="TMS56956.1"/>
    </source>
</evidence>
<gene>
    <name evidence="1" type="ORF">MW7_013355</name>
</gene>
<keyword evidence="1" id="KW-0808">Transferase</keyword>
<reference evidence="1" key="1">
    <citation type="submission" date="2019-05" db="EMBL/GenBank/DDBJ databases">
        <title>Revised genome assembly of Burkholderiaceae (previously Ralstonia) sp. PBA.</title>
        <authorList>
            <person name="Gan H.M."/>
        </authorList>
    </citation>
    <scope>NUCLEOTIDE SEQUENCE</scope>
    <source>
        <strain evidence="1">PBA</strain>
    </source>
</reference>
<organism evidence="1 2">
    <name type="scientific">Imbroritus primus</name>
    <dbReference type="NCBI Taxonomy" id="3058603"/>
    <lineage>
        <taxon>Bacteria</taxon>
        <taxon>Pseudomonadati</taxon>
        <taxon>Pseudomonadota</taxon>
        <taxon>Betaproteobacteria</taxon>
        <taxon>Burkholderiales</taxon>
        <taxon>Burkholderiaceae</taxon>
        <taxon>Imbroritus</taxon>
    </lineage>
</organism>
<protein>
    <submittedName>
        <fullName evidence="1">Histidine kinase</fullName>
    </submittedName>
</protein>
<comment type="caution">
    <text evidence="1">The sequence shown here is derived from an EMBL/GenBank/DDBJ whole genome shotgun (WGS) entry which is preliminary data.</text>
</comment>
<sequence length="456" mass="49827">MKLRHKFLLLAVAPLALAMLAIALAVRSQAITLAQHQRALVEAAYLQAKEVELRHYVQLAESAIAPLVASGRNDDETRQAAIAILAQLDYGPDGYFFLYDLQGRSLMHPRQPELVGQDLWTLRDAHGRPTIQNLIAAARAGGGAVRYQWRKPSSEQQLVDKLGYVVAIPQWNWMMGTGIYLDDVDAALQRIDARARDDIRQTLLWIGAIAAISIFAVGVAGMALNVSEHRASDAKLQQLAQRVVQSQEDERIRLSRELHDGVSQLLVSVKLLIETAIERLHAARAQRDSATPLLATALERINHVFIEVRRMSHALRPALLDDLGLPAALEHLARQMHDNGALQVALTVNGTPHALSGDQSTALYRIAQEALTNVLRHARARSAGIELRYDAGQTVLAIHDNGIGFDVADVQQDPDRGIGLRNMNERMAALQGTLTVTSGPLGTHVIARLPATGAVS</sequence>
<name>A0ACD3SL68_9BURK</name>
<dbReference type="Proteomes" id="UP000004277">
    <property type="component" value="Unassembled WGS sequence"/>
</dbReference>
<keyword evidence="1" id="KW-0418">Kinase</keyword>
<keyword evidence="2" id="KW-1185">Reference proteome</keyword>
<evidence type="ECO:0000313" key="2">
    <source>
        <dbReference type="Proteomes" id="UP000004277"/>
    </source>
</evidence>
<proteinExistence type="predicted"/>